<evidence type="ECO:0000313" key="9">
    <source>
        <dbReference type="Proteomes" id="UP000445696"/>
    </source>
</evidence>
<evidence type="ECO:0000256" key="5">
    <source>
        <dbReference type="ARBA" id="ARBA00023136"/>
    </source>
</evidence>
<evidence type="ECO:0000313" key="8">
    <source>
        <dbReference type="EMBL" id="MZR21907.1"/>
    </source>
</evidence>
<feature type="transmembrane region" description="Helical" evidence="6">
    <location>
        <begin position="157"/>
        <end position="179"/>
    </location>
</feature>
<keyword evidence="3 6" id="KW-0812">Transmembrane</keyword>
<feature type="transmembrane region" description="Helical" evidence="6">
    <location>
        <begin position="226"/>
        <end position="246"/>
    </location>
</feature>
<dbReference type="Proteomes" id="UP000445696">
    <property type="component" value="Unassembled WGS sequence"/>
</dbReference>
<keyword evidence="4 6" id="KW-1133">Transmembrane helix</keyword>
<dbReference type="AlphaFoldDB" id="A0A845MF75"/>
<feature type="transmembrane region" description="Helical" evidence="6">
    <location>
        <begin position="106"/>
        <end position="125"/>
    </location>
</feature>
<comment type="caution">
    <text evidence="8">The sequence shown here is derived from an EMBL/GenBank/DDBJ whole genome shotgun (WGS) entry which is preliminary data.</text>
</comment>
<evidence type="ECO:0000256" key="1">
    <source>
        <dbReference type="ARBA" id="ARBA00004651"/>
    </source>
</evidence>
<feature type="domain" description="EamA" evidence="7">
    <location>
        <begin position="162"/>
        <end position="296"/>
    </location>
</feature>
<feature type="transmembrane region" description="Helical" evidence="6">
    <location>
        <begin position="281"/>
        <end position="297"/>
    </location>
</feature>
<keyword evidence="9" id="KW-1185">Reference proteome</keyword>
<sequence length="300" mass="32025">MQNNSAQTKNGKIGSGDLYLIGAVFAWGINFPFAKYVLEYMDPFVFSATRYVVAPFLLFVLLWFRRAPIAITRQEAGMLVIIGLLSVTMFQGGWAYGLSLTSASKASVLITTSPIFGALISAATGNRPGVKAWLGILLAFLGVVVVINNSLTEITLGAGTFLGDLLIIGASFMWAVYTFVSGPLVAKRGPLLVTAWAMLFGSIILIIVGYFGLVAQDWGSIPVLGWMGWASTTIFGAALAFVWYCAGIARIGVTKGMVYSFCIPVVAILSSVILLDEVITPVQIFGAVIVLLGVKLTRSD</sequence>
<evidence type="ECO:0000256" key="3">
    <source>
        <dbReference type="ARBA" id="ARBA00022692"/>
    </source>
</evidence>
<name>A0A845MF75_9PROT</name>
<dbReference type="GO" id="GO:0005886">
    <property type="term" value="C:plasma membrane"/>
    <property type="evidence" value="ECO:0007669"/>
    <property type="project" value="UniProtKB-SubCell"/>
</dbReference>
<dbReference type="EMBL" id="WTVA01000002">
    <property type="protein sequence ID" value="MZR21907.1"/>
    <property type="molecule type" value="Genomic_DNA"/>
</dbReference>
<comment type="subcellular location">
    <subcellularLocation>
        <location evidence="1">Cell membrane</location>
        <topology evidence="1">Multi-pass membrane protein</topology>
    </subcellularLocation>
</comment>
<feature type="transmembrane region" description="Helical" evidence="6">
    <location>
        <begin position="44"/>
        <end position="64"/>
    </location>
</feature>
<dbReference type="PANTHER" id="PTHR32322">
    <property type="entry name" value="INNER MEMBRANE TRANSPORTER"/>
    <property type="match status" value="1"/>
</dbReference>
<evidence type="ECO:0000259" key="7">
    <source>
        <dbReference type="Pfam" id="PF00892"/>
    </source>
</evidence>
<feature type="transmembrane region" description="Helical" evidence="6">
    <location>
        <begin position="132"/>
        <end position="151"/>
    </location>
</feature>
<gene>
    <name evidence="8" type="ORF">GQF03_06155</name>
</gene>
<reference evidence="8 9" key="1">
    <citation type="journal article" date="2014" name="Int. J. Syst. Evol. Microbiol.">
        <title>Sneathiella chungangensis sp. nov., isolated from a marine sand, and emended description of the genus Sneathiella.</title>
        <authorList>
            <person name="Siamphan C."/>
            <person name="Kim H."/>
            <person name="Lee J.S."/>
            <person name="Kim W."/>
        </authorList>
    </citation>
    <scope>NUCLEOTIDE SEQUENCE [LARGE SCALE GENOMIC DNA]</scope>
    <source>
        <strain evidence="8 9">KCTC 32476</strain>
    </source>
</reference>
<dbReference type="PANTHER" id="PTHR32322:SF18">
    <property type="entry name" value="S-ADENOSYLMETHIONINE_S-ADENOSYLHOMOCYSTEINE TRANSPORTER"/>
    <property type="match status" value="1"/>
</dbReference>
<keyword evidence="5 6" id="KW-0472">Membrane</keyword>
<dbReference type="InterPro" id="IPR037185">
    <property type="entry name" value="EmrE-like"/>
</dbReference>
<organism evidence="8 9">
    <name type="scientific">Sneathiella chungangensis</name>
    <dbReference type="NCBI Taxonomy" id="1418234"/>
    <lineage>
        <taxon>Bacteria</taxon>
        <taxon>Pseudomonadati</taxon>
        <taxon>Pseudomonadota</taxon>
        <taxon>Alphaproteobacteria</taxon>
        <taxon>Sneathiellales</taxon>
        <taxon>Sneathiellaceae</taxon>
        <taxon>Sneathiella</taxon>
    </lineage>
</organism>
<evidence type="ECO:0000256" key="2">
    <source>
        <dbReference type="ARBA" id="ARBA00022475"/>
    </source>
</evidence>
<dbReference type="RefSeq" id="WP_161338334.1">
    <property type="nucleotide sequence ID" value="NZ_JBHSDG010000001.1"/>
</dbReference>
<evidence type="ECO:0000256" key="4">
    <source>
        <dbReference type="ARBA" id="ARBA00022989"/>
    </source>
</evidence>
<dbReference type="InterPro" id="IPR050638">
    <property type="entry name" value="AA-Vitamin_Transporters"/>
</dbReference>
<feature type="domain" description="EamA" evidence="7">
    <location>
        <begin position="15"/>
        <end position="147"/>
    </location>
</feature>
<dbReference type="OrthoDB" id="4529062at2"/>
<feature type="transmembrane region" description="Helical" evidence="6">
    <location>
        <begin position="258"/>
        <end position="275"/>
    </location>
</feature>
<dbReference type="SUPFAM" id="SSF103481">
    <property type="entry name" value="Multidrug resistance efflux transporter EmrE"/>
    <property type="match status" value="2"/>
</dbReference>
<accession>A0A845MF75</accession>
<keyword evidence="2" id="KW-1003">Cell membrane</keyword>
<protein>
    <submittedName>
        <fullName evidence="8">EamA family transporter</fullName>
    </submittedName>
</protein>
<feature type="transmembrane region" description="Helical" evidence="6">
    <location>
        <begin position="76"/>
        <end position="94"/>
    </location>
</feature>
<dbReference type="Pfam" id="PF00892">
    <property type="entry name" value="EamA"/>
    <property type="match status" value="2"/>
</dbReference>
<feature type="transmembrane region" description="Helical" evidence="6">
    <location>
        <begin position="191"/>
        <end position="214"/>
    </location>
</feature>
<proteinExistence type="predicted"/>
<feature type="transmembrane region" description="Helical" evidence="6">
    <location>
        <begin position="18"/>
        <end position="38"/>
    </location>
</feature>
<evidence type="ECO:0000256" key="6">
    <source>
        <dbReference type="SAM" id="Phobius"/>
    </source>
</evidence>
<dbReference type="InterPro" id="IPR000620">
    <property type="entry name" value="EamA_dom"/>
</dbReference>